<dbReference type="Pfam" id="PF07500">
    <property type="entry name" value="TFIIS_M"/>
    <property type="match status" value="1"/>
</dbReference>
<dbReference type="GO" id="GO:0005634">
    <property type="term" value="C:nucleus"/>
    <property type="evidence" value="ECO:0007669"/>
    <property type="project" value="TreeGrafter"/>
</dbReference>
<dbReference type="AlphaFoldDB" id="A0AAV9Y210"/>
<gene>
    <name evidence="2" type="ORF">RS030_3486</name>
</gene>
<dbReference type="GO" id="GO:0006351">
    <property type="term" value="P:DNA-templated transcription"/>
    <property type="evidence" value="ECO:0007669"/>
    <property type="project" value="InterPro"/>
</dbReference>
<name>A0AAV9Y210_9CRYT</name>
<proteinExistence type="predicted"/>
<dbReference type="Gene3D" id="1.10.472.30">
    <property type="entry name" value="Transcription elongation factor S-II, central domain"/>
    <property type="match status" value="1"/>
</dbReference>
<organism evidence="2 3">
    <name type="scientific">Cryptosporidium xiaoi</name>
    <dbReference type="NCBI Taxonomy" id="659607"/>
    <lineage>
        <taxon>Eukaryota</taxon>
        <taxon>Sar</taxon>
        <taxon>Alveolata</taxon>
        <taxon>Apicomplexa</taxon>
        <taxon>Conoidasida</taxon>
        <taxon>Coccidia</taxon>
        <taxon>Eucoccidiorida</taxon>
        <taxon>Eimeriorina</taxon>
        <taxon>Cryptosporidiidae</taxon>
        <taxon>Cryptosporidium</taxon>
    </lineage>
</organism>
<evidence type="ECO:0000313" key="3">
    <source>
        <dbReference type="Proteomes" id="UP001311799"/>
    </source>
</evidence>
<protein>
    <recommendedName>
        <fullName evidence="1">TFIIS central domain-containing protein</fullName>
    </recommendedName>
</protein>
<keyword evidence="3" id="KW-1185">Reference proteome</keyword>
<dbReference type="EMBL" id="JAWDEY010000031">
    <property type="protein sequence ID" value="KAK6588721.1"/>
    <property type="molecule type" value="Genomic_DNA"/>
</dbReference>
<dbReference type="SUPFAM" id="SSF46942">
    <property type="entry name" value="Elongation factor TFIIS domain 2"/>
    <property type="match status" value="1"/>
</dbReference>
<sequence>MVSSQSPDKARAGKDLMRNEIKNALELGLMENRYLGDVDIESLSTKIEEEFEYTMDGKNSGIIRQRRFELMSNLKRPNNPDLRRRILTGEMSVRDFVNCEVSELASDSVKQKRLVEQQKYFIKECILPSIDKSYENELFRKRGFDYDDINNNMGNSYNSYPIIDSSLESDNKRKKLESEGIVVLDLFPGLPLVLSTPSDYSYITPKYNVNKYIEKYKDIIENADVRNDLIKQAKLRIVTTT</sequence>
<dbReference type="PANTHER" id="PTHR11477:SF14">
    <property type="entry name" value="TRANSCRIPTION ELONGATION FACTOR A N-TERMINAL AND CENTRAL DOMAIN-CONTAINING PROTEIN 2"/>
    <property type="match status" value="1"/>
</dbReference>
<comment type="caution">
    <text evidence="2">The sequence shown here is derived from an EMBL/GenBank/DDBJ whole genome shotgun (WGS) entry which is preliminary data.</text>
</comment>
<feature type="domain" description="TFIIS central" evidence="1">
    <location>
        <begin position="17"/>
        <end position="133"/>
    </location>
</feature>
<evidence type="ECO:0000313" key="2">
    <source>
        <dbReference type="EMBL" id="KAK6588721.1"/>
    </source>
</evidence>
<dbReference type="InterPro" id="IPR003618">
    <property type="entry name" value="TFIIS_cen_dom"/>
</dbReference>
<dbReference type="SMART" id="SM00510">
    <property type="entry name" value="TFS2M"/>
    <property type="match status" value="1"/>
</dbReference>
<dbReference type="Proteomes" id="UP001311799">
    <property type="component" value="Unassembled WGS sequence"/>
</dbReference>
<accession>A0AAV9Y210</accession>
<dbReference type="PANTHER" id="PTHR11477">
    <property type="entry name" value="TRANSCRIPTION FACTOR S-II ZINC FINGER DOMAIN-CONTAINING PROTEIN"/>
    <property type="match status" value="1"/>
</dbReference>
<reference evidence="2 3" key="1">
    <citation type="submission" date="2023-10" db="EMBL/GenBank/DDBJ databases">
        <title>Comparative genomics analysis reveals potential genetic determinants of host preference in Cryptosporidium xiaoi.</title>
        <authorList>
            <person name="Xiao L."/>
            <person name="Li J."/>
        </authorList>
    </citation>
    <scope>NUCLEOTIDE SEQUENCE [LARGE SCALE GENOMIC DNA]</scope>
    <source>
        <strain evidence="2 3">52996</strain>
    </source>
</reference>
<dbReference type="PROSITE" id="PS51321">
    <property type="entry name" value="TFIIS_CENTRAL"/>
    <property type="match status" value="1"/>
</dbReference>
<dbReference type="InterPro" id="IPR036575">
    <property type="entry name" value="TFIIS_cen_dom_sf"/>
</dbReference>
<evidence type="ECO:0000259" key="1">
    <source>
        <dbReference type="PROSITE" id="PS51321"/>
    </source>
</evidence>